<name>A0A9N9EIV3_9GLOM</name>
<feature type="non-terminal residue" evidence="1">
    <location>
        <position position="52"/>
    </location>
</feature>
<dbReference type="Proteomes" id="UP000789572">
    <property type="component" value="Unassembled WGS sequence"/>
</dbReference>
<evidence type="ECO:0000313" key="2">
    <source>
        <dbReference type="Proteomes" id="UP000789572"/>
    </source>
</evidence>
<protein>
    <submittedName>
        <fullName evidence="1">2671_t:CDS:1</fullName>
    </submittedName>
</protein>
<gene>
    <name evidence="1" type="ORF">POCULU_LOCUS11272</name>
</gene>
<dbReference type="EMBL" id="CAJVPJ010007639">
    <property type="protein sequence ID" value="CAG8676713.1"/>
    <property type="molecule type" value="Genomic_DNA"/>
</dbReference>
<reference evidence="1" key="1">
    <citation type="submission" date="2021-06" db="EMBL/GenBank/DDBJ databases">
        <authorList>
            <person name="Kallberg Y."/>
            <person name="Tangrot J."/>
            <person name="Rosling A."/>
        </authorList>
    </citation>
    <scope>NUCLEOTIDE SEQUENCE</scope>
    <source>
        <strain evidence="1">IA702</strain>
    </source>
</reference>
<sequence>GVRANTISKWLAETPGFDNGFNFVNWIFKIKQEVDAVTRASCHCICPTKKYE</sequence>
<comment type="caution">
    <text evidence="1">The sequence shown here is derived from an EMBL/GenBank/DDBJ whole genome shotgun (WGS) entry which is preliminary data.</text>
</comment>
<dbReference type="AlphaFoldDB" id="A0A9N9EIV3"/>
<organism evidence="1 2">
    <name type="scientific">Paraglomus occultum</name>
    <dbReference type="NCBI Taxonomy" id="144539"/>
    <lineage>
        <taxon>Eukaryota</taxon>
        <taxon>Fungi</taxon>
        <taxon>Fungi incertae sedis</taxon>
        <taxon>Mucoromycota</taxon>
        <taxon>Glomeromycotina</taxon>
        <taxon>Glomeromycetes</taxon>
        <taxon>Paraglomerales</taxon>
        <taxon>Paraglomeraceae</taxon>
        <taxon>Paraglomus</taxon>
    </lineage>
</organism>
<proteinExistence type="predicted"/>
<evidence type="ECO:0000313" key="1">
    <source>
        <dbReference type="EMBL" id="CAG8676713.1"/>
    </source>
</evidence>
<keyword evidence="2" id="KW-1185">Reference proteome</keyword>
<feature type="non-terminal residue" evidence="1">
    <location>
        <position position="1"/>
    </location>
</feature>
<accession>A0A9N9EIV3</accession>